<dbReference type="NCBIfam" id="TIGR01175">
    <property type="entry name" value="pilM"/>
    <property type="match status" value="1"/>
</dbReference>
<dbReference type="AlphaFoldDB" id="A0A1F2WFM9"/>
<dbReference type="Pfam" id="PF11104">
    <property type="entry name" value="PilM_2"/>
    <property type="match status" value="1"/>
</dbReference>
<protein>
    <recommendedName>
        <fullName evidence="1">SHS2 domain-containing protein</fullName>
    </recommendedName>
</protein>
<dbReference type="InterPro" id="IPR005883">
    <property type="entry name" value="PilM"/>
</dbReference>
<dbReference type="Gene3D" id="3.30.1490.300">
    <property type="match status" value="1"/>
</dbReference>
<dbReference type="PANTHER" id="PTHR32432:SF3">
    <property type="entry name" value="ETHANOLAMINE UTILIZATION PROTEIN EUTJ"/>
    <property type="match status" value="1"/>
</dbReference>
<dbReference type="EMBL" id="MELK01000052">
    <property type="protein sequence ID" value="OFW55646.1"/>
    <property type="molecule type" value="Genomic_DNA"/>
</dbReference>
<dbReference type="CDD" id="cd24049">
    <property type="entry name" value="ASKHA_NBD_PilM"/>
    <property type="match status" value="1"/>
</dbReference>
<gene>
    <name evidence="2" type="ORF">A2Y75_05530</name>
</gene>
<proteinExistence type="predicted"/>
<dbReference type="PIRSF" id="PIRSF019169">
    <property type="entry name" value="PilM"/>
    <property type="match status" value="1"/>
</dbReference>
<accession>A0A1F2WFM9</accession>
<dbReference type="GO" id="GO:0051301">
    <property type="term" value="P:cell division"/>
    <property type="evidence" value="ECO:0007669"/>
    <property type="project" value="InterPro"/>
</dbReference>
<evidence type="ECO:0000313" key="2">
    <source>
        <dbReference type="EMBL" id="OFW55646.1"/>
    </source>
</evidence>
<evidence type="ECO:0000259" key="1">
    <source>
        <dbReference type="SMART" id="SM00842"/>
    </source>
</evidence>
<dbReference type="Gene3D" id="3.30.420.40">
    <property type="match status" value="2"/>
</dbReference>
<dbReference type="InterPro" id="IPR050696">
    <property type="entry name" value="FtsA/MreB"/>
</dbReference>
<sequence>MSPKKASSTVGLDISTNSIKLAEIAVGRGNPVLTNLGIVRLPEGVIRDGEVEDGVTLAESLKELWGMTGIKERSVILGISNQKVIVRPIELPYMEKEELETALRFQVQEFIPIPIEDAILDFDIIEEFMTADEERMLTVLLVAAHKDMIQSFMEVLRSAGLSTSTIDLKAFALPRSLIARNGGQGYEETDAVCLINIGAGITNVTILKDNIPRFARFLLRGGDDFAKAIMNRLDMDWGEAEEIRRGKQVSEEGFSVLKQEVFNFIGEIRRSIDYYIAQTQERVFNKIIVSGSGSTTVGLIQEMSQGLRLPLEVGKPFQNVQLGKLPFTPEELVEIEPSVAVSVGLALREVME</sequence>
<dbReference type="SUPFAM" id="SSF53067">
    <property type="entry name" value="Actin-like ATPase domain"/>
    <property type="match status" value="2"/>
</dbReference>
<comment type="caution">
    <text evidence="2">The sequence shown here is derived from an EMBL/GenBank/DDBJ whole genome shotgun (WGS) entry which is preliminary data.</text>
</comment>
<dbReference type="PANTHER" id="PTHR32432">
    <property type="entry name" value="CELL DIVISION PROTEIN FTSA-RELATED"/>
    <property type="match status" value="1"/>
</dbReference>
<reference evidence="2 3" key="1">
    <citation type="journal article" date="2016" name="Nat. Commun.">
        <title>Thousands of microbial genomes shed light on interconnected biogeochemical processes in an aquifer system.</title>
        <authorList>
            <person name="Anantharaman K."/>
            <person name="Brown C.T."/>
            <person name="Hug L.A."/>
            <person name="Sharon I."/>
            <person name="Castelle C.J."/>
            <person name="Probst A.J."/>
            <person name="Thomas B.C."/>
            <person name="Singh A."/>
            <person name="Wilkins M.J."/>
            <person name="Karaoz U."/>
            <person name="Brodie E.L."/>
            <person name="Williams K.H."/>
            <person name="Hubbard S.S."/>
            <person name="Banfield J.F."/>
        </authorList>
    </citation>
    <scope>NUCLEOTIDE SEQUENCE [LARGE SCALE GENOMIC DNA]</scope>
</reference>
<dbReference type="InterPro" id="IPR003494">
    <property type="entry name" value="SHS2_FtsA"/>
</dbReference>
<dbReference type="InterPro" id="IPR043129">
    <property type="entry name" value="ATPase_NBD"/>
</dbReference>
<feature type="domain" description="SHS2" evidence="1">
    <location>
        <begin position="9"/>
        <end position="177"/>
    </location>
</feature>
<name>A0A1F2WFM9_9ACTN</name>
<evidence type="ECO:0000313" key="3">
    <source>
        <dbReference type="Proteomes" id="UP000177876"/>
    </source>
</evidence>
<organism evidence="2 3">
    <name type="scientific">Candidatus Solincola sediminis</name>
    <dbReference type="NCBI Taxonomy" id="1797199"/>
    <lineage>
        <taxon>Bacteria</taxon>
        <taxon>Bacillati</taxon>
        <taxon>Actinomycetota</taxon>
        <taxon>Candidatus Geothermincolia</taxon>
        <taxon>Candidatus Geothermincolales</taxon>
        <taxon>Candidatus Geothermincolaceae</taxon>
        <taxon>Candidatus Solincola</taxon>
    </lineage>
</organism>
<dbReference type="STRING" id="1797197.A2Y75_05530"/>
<dbReference type="Proteomes" id="UP000177876">
    <property type="component" value="Unassembled WGS sequence"/>
</dbReference>
<dbReference type="SMART" id="SM00842">
    <property type="entry name" value="FtsA"/>
    <property type="match status" value="1"/>
</dbReference>